<dbReference type="GeneID" id="5027904"/>
<dbReference type="OrthoDB" id="297161at2759"/>
<accession>A0CVA5</accession>
<dbReference type="AlphaFoldDB" id="A0CVA5"/>
<proteinExistence type="predicted"/>
<sequence length="326" mass="38027">MLIYQSNNCINETQFISKVIIQDQSSRKNKRNITGGEIHLNQIDEADKINEDASQDYESNLLKVLDLQPEITKIFIENLTNGSFIELNEQALRRKIQMMEESRKQQIQTENVLLVLNKLIHEAVKLIDRFIFFFQGLLAGNLQNQQGNDIDACFHHFSRLKYRLRRLDNILQIICQILFKSGLSLSYHNINQCFWQLICLCSIKRLVRKDKKQLRQKVLYPINYQCSLQKIHFNLVYNIAYLLWVIGHRNIVELSSGITQDDTNDQVQAVIDGSALYNFWTYTQIAITVLTVLGWFISVNTTESNLNYLASVEADQIFGDENRKEK</sequence>
<protein>
    <submittedName>
        <fullName evidence="1">Uncharacterized protein</fullName>
    </submittedName>
</protein>
<dbReference type="InParanoid" id="A0CVA5"/>
<dbReference type="RefSeq" id="XP_001442119.1">
    <property type="nucleotide sequence ID" value="XM_001442082.1"/>
</dbReference>
<dbReference type="Proteomes" id="UP000000600">
    <property type="component" value="Unassembled WGS sequence"/>
</dbReference>
<dbReference type="HOGENOM" id="CLU_907499_0_0_1"/>
<name>A0CVA5_PARTE</name>
<dbReference type="EMBL" id="CT868196">
    <property type="protein sequence ID" value="CAK74722.1"/>
    <property type="molecule type" value="Genomic_DNA"/>
</dbReference>
<dbReference type="OMA" id="VIGHRNI"/>
<reference evidence="1 2" key="1">
    <citation type="journal article" date="2006" name="Nature">
        <title>Global trends of whole-genome duplications revealed by the ciliate Paramecium tetraurelia.</title>
        <authorList>
            <consortium name="Genoscope"/>
            <person name="Aury J.-M."/>
            <person name="Jaillon O."/>
            <person name="Duret L."/>
            <person name="Noel B."/>
            <person name="Jubin C."/>
            <person name="Porcel B.M."/>
            <person name="Segurens B."/>
            <person name="Daubin V."/>
            <person name="Anthouard V."/>
            <person name="Aiach N."/>
            <person name="Arnaiz O."/>
            <person name="Billaut A."/>
            <person name="Beisson J."/>
            <person name="Blanc I."/>
            <person name="Bouhouche K."/>
            <person name="Camara F."/>
            <person name="Duharcourt S."/>
            <person name="Guigo R."/>
            <person name="Gogendeau D."/>
            <person name="Katinka M."/>
            <person name="Keller A.-M."/>
            <person name="Kissmehl R."/>
            <person name="Klotz C."/>
            <person name="Koll F."/>
            <person name="Le Moue A."/>
            <person name="Lepere C."/>
            <person name="Malinsky S."/>
            <person name="Nowacki M."/>
            <person name="Nowak J.K."/>
            <person name="Plattner H."/>
            <person name="Poulain J."/>
            <person name="Ruiz F."/>
            <person name="Serrano V."/>
            <person name="Zagulski M."/>
            <person name="Dessen P."/>
            <person name="Betermier M."/>
            <person name="Weissenbach J."/>
            <person name="Scarpelli C."/>
            <person name="Schachter V."/>
            <person name="Sperling L."/>
            <person name="Meyer E."/>
            <person name="Cohen J."/>
            <person name="Wincker P."/>
        </authorList>
    </citation>
    <scope>NUCLEOTIDE SEQUENCE [LARGE SCALE GENOMIC DNA]</scope>
    <source>
        <strain evidence="1 2">Stock d4-2</strain>
    </source>
</reference>
<evidence type="ECO:0000313" key="2">
    <source>
        <dbReference type="Proteomes" id="UP000000600"/>
    </source>
</evidence>
<dbReference type="KEGG" id="ptm:GSPATT00010890001"/>
<organism evidence="1 2">
    <name type="scientific">Paramecium tetraurelia</name>
    <dbReference type="NCBI Taxonomy" id="5888"/>
    <lineage>
        <taxon>Eukaryota</taxon>
        <taxon>Sar</taxon>
        <taxon>Alveolata</taxon>
        <taxon>Ciliophora</taxon>
        <taxon>Intramacronucleata</taxon>
        <taxon>Oligohymenophorea</taxon>
        <taxon>Peniculida</taxon>
        <taxon>Parameciidae</taxon>
        <taxon>Paramecium</taxon>
    </lineage>
</organism>
<keyword evidence="2" id="KW-1185">Reference proteome</keyword>
<gene>
    <name evidence="1" type="ORF">GSPATT00010890001</name>
</gene>
<evidence type="ECO:0000313" key="1">
    <source>
        <dbReference type="EMBL" id="CAK74722.1"/>
    </source>
</evidence>